<name>I1BP84_RHIO9</name>
<organism evidence="1 2">
    <name type="scientific">Rhizopus delemar (strain RA 99-880 / ATCC MYA-4621 / FGSC 9543 / NRRL 43880)</name>
    <name type="common">Mucormycosis agent</name>
    <name type="synonym">Rhizopus arrhizus var. delemar</name>
    <dbReference type="NCBI Taxonomy" id="246409"/>
    <lineage>
        <taxon>Eukaryota</taxon>
        <taxon>Fungi</taxon>
        <taxon>Fungi incertae sedis</taxon>
        <taxon>Mucoromycota</taxon>
        <taxon>Mucoromycotina</taxon>
        <taxon>Mucoromycetes</taxon>
        <taxon>Mucorales</taxon>
        <taxon>Mucorineae</taxon>
        <taxon>Rhizopodaceae</taxon>
        <taxon>Rhizopus</taxon>
    </lineage>
</organism>
<proteinExistence type="predicted"/>
<keyword evidence="2" id="KW-1185">Reference proteome</keyword>
<dbReference type="RefSeq" id="XP_067513410.1">
    <property type="nucleotide sequence ID" value="XM_067657309.1"/>
</dbReference>
<evidence type="ECO:0000313" key="1">
    <source>
        <dbReference type="EMBL" id="EIE78014.1"/>
    </source>
</evidence>
<dbReference type="VEuPathDB" id="FungiDB:RO3G_02718"/>
<dbReference type="AlphaFoldDB" id="I1BP84"/>
<evidence type="ECO:0000313" key="2">
    <source>
        <dbReference type="Proteomes" id="UP000009138"/>
    </source>
</evidence>
<dbReference type="GeneID" id="93609690"/>
<dbReference type="InParanoid" id="I1BP84"/>
<gene>
    <name evidence="1" type="ORF">RO3G_02718</name>
</gene>
<dbReference type="EMBL" id="CH476733">
    <property type="protein sequence ID" value="EIE78014.1"/>
    <property type="molecule type" value="Genomic_DNA"/>
</dbReference>
<dbReference type="Proteomes" id="UP000009138">
    <property type="component" value="Unassembled WGS sequence"/>
</dbReference>
<protein>
    <submittedName>
        <fullName evidence="1">Uncharacterized protein</fullName>
    </submittedName>
</protein>
<reference evidence="1 2" key="1">
    <citation type="journal article" date="2009" name="PLoS Genet.">
        <title>Genomic analysis of the basal lineage fungus Rhizopus oryzae reveals a whole-genome duplication.</title>
        <authorList>
            <person name="Ma L.-J."/>
            <person name="Ibrahim A.S."/>
            <person name="Skory C."/>
            <person name="Grabherr M.G."/>
            <person name="Burger G."/>
            <person name="Butler M."/>
            <person name="Elias M."/>
            <person name="Idnurm A."/>
            <person name="Lang B.F."/>
            <person name="Sone T."/>
            <person name="Abe A."/>
            <person name="Calvo S.E."/>
            <person name="Corrochano L.M."/>
            <person name="Engels R."/>
            <person name="Fu J."/>
            <person name="Hansberg W."/>
            <person name="Kim J.-M."/>
            <person name="Kodira C.D."/>
            <person name="Koehrsen M.J."/>
            <person name="Liu B."/>
            <person name="Miranda-Saavedra D."/>
            <person name="O'Leary S."/>
            <person name="Ortiz-Castellanos L."/>
            <person name="Poulter R."/>
            <person name="Rodriguez-Romero J."/>
            <person name="Ruiz-Herrera J."/>
            <person name="Shen Y.-Q."/>
            <person name="Zeng Q."/>
            <person name="Galagan J."/>
            <person name="Birren B.W."/>
            <person name="Cuomo C.A."/>
            <person name="Wickes B.L."/>
        </authorList>
    </citation>
    <scope>NUCLEOTIDE SEQUENCE [LARGE SCALE GENOMIC DNA]</scope>
    <source>
        <strain evidence="2">RA 99-880 / ATCC MYA-4621 / FGSC 9543 / NRRL 43880</strain>
    </source>
</reference>
<accession>I1BP84</accession>
<sequence length="50" mass="5538">MAHTTGDSSSDYMVKRDTIYRTLGWSVLCNCTLDIHAYPVTMVQTASVPT</sequence>